<dbReference type="InterPro" id="IPR013320">
    <property type="entry name" value="ConA-like_dom_sf"/>
</dbReference>
<sequence>MVSCQTYTVCDPLKVKGCQPCKALGKKIYVNFTEGASPLFLPVASPEQIRYTQEGVEFILSKPGHNPTLQSDFYIMFGRIEVILKASKGKGIVSSFVLQSDTLDEIDLEWIGEDTRRFQSNFFSKGDTSSYDRGEFHLCQPPQDAYHNYTIDWTDKNTIWYYDNQEVRRLPGESPSGYPQTPMAIRIGSWAGGDPSNPPGTIEWAGGLTDYSKGPFVFTVKSLLVKDYSTGFEYAYGDQSGTWMSIQALGGEIKGEYQNNDINWSEYEPEPSYKSLHLGKDSGKNLVNKHSKIFSQLWTNNELKSERSEENNLDAEGDSVENNKHADSYENADTTKENEDDDSDNENTLGKHRNLKNDVKGFVGNIFTSARLDDIKGAFSSLTGVAGGVDQVSISAFKNEKYPETSPFPVVSTSEYNIIQNSSTNGARYTSVIGVVLILTILCMFF</sequence>
<dbReference type="GO" id="GO:0009277">
    <property type="term" value="C:fungal-type cell wall"/>
    <property type="evidence" value="ECO:0007669"/>
    <property type="project" value="TreeGrafter"/>
</dbReference>
<evidence type="ECO:0000313" key="4">
    <source>
        <dbReference type="Proteomes" id="UP000189580"/>
    </source>
</evidence>
<proteinExistence type="predicted"/>
<dbReference type="GO" id="GO:0004553">
    <property type="term" value="F:hydrolase activity, hydrolyzing O-glycosyl compounds"/>
    <property type="evidence" value="ECO:0007669"/>
    <property type="project" value="InterPro"/>
</dbReference>
<evidence type="ECO:0000313" key="3">
    <source>
        <dbReference type="EMBL" id="ANB13139.1"/>
    </source>
</evidence>
<dbReference type="GO" id="GO:0005975">
    <property type="term" value="P:carbohydrate metabolic process"/>
    <property type="evidence" value="ECO:0007669"/>
    <property type="project" value="InterPro"/>
</dbReference>
<evidence type="ECO:0000259" key="2">
    <source>
        <dbReference type="PROSITE" id="PS51762"/>
    </source>
</evidence>
<dbReference type="SUPFAM" id="SSF49899">
    <property type="entry name" value="Concanavalin A-like lectins/glucanases"/>
    <property type="match status" value="1"/>
</dbReference>
<dbReference type="PANTHER" id="PTHR10963:SF68">
    <property type="entry name" value="GLYCOSIDASE CRH1-RELATED"/>
    <property type="match status" value="1"/>
</dbReference>
<dbReference type="PANTHER" id="PTHR10963">
    <property type="entry name" value="GLYCOSYL HYDROLASE-RELATED"/>
    <property type="match status" value="1"/>
</dbReference>
<feature type="domain" description="GH16" evidence="2">
    <location>
        <begin position="1"/>
        <end position="220"/>
    </location>
</feature>
<dbReference type="InterPro" id="IPR050546">
    <property type="entry name" value="Glycosyl_Hydrlase_16"/>
</dbReference>
<dbReference type="KEGG" id="slb:AWJ20_1420"/>
<dbReference type="PROSITE" id="PS51762">
    <property type="entry name" value="GH16_2"/>
    <property type="match status" value="1"/>
</dbReference>
<accession>A0A167DPH4</accession>
<dbReference type="GeneID" id="30033221"/>
<protein>
    <submittedName>
        <fullName evidence="3">Crh1p</fullName>
    </submittedName>
</protein>
<feature type="region of interest" description="Disordered" evidence="1">
    <location>
        <begin position="304"/>
        <end position="352"/>
    </location>
</feature>
<dbReference type="GO" id="GO:0016757">
    <property type="term" value="F:glycosyltransferase activity"/>
    <property type="evidence" value="ECO:0007669"/>
    <property type="project" value="TreeGrafter"/>
</dbReference>
<dbReference type="Proteomes" id="UP000189580">
    <property type="component" value="Chromosome a"/>
</dbReference>
<evidence type="ECO:0000256" key="1">
    <source>
        <dbReference type="SAM" id="MobiDB-lite"/>
    </source>
</evidence>
<dbReference type="Pfam" id="PF00722">
    <property type="entry name" value="Glyco_hydro_16"/>
    <property type="match status" value="1"/>
</dbReference>
<dbReference type="RefSeq" id="XP_018735616.1">
    <property type="nucleotide sequence ID" value="XM_018878299.1"/>
</dbReference>
<organism evidence="3 4">
    <name type="scientific">Sugiyamaella lignohabitans</name>
    <dbReference type="NCBI Taxonomy" id="796027"/>
    <lineage>
        <taxon>Eukaryota</taxon>
        <taxon>Fungi</taxon>
        <taxon>Dikarya</taxon>
        <taxon>Ascomycota</taxon>
        <taxon>Saccharomycotina</taxon>
        <taxon>Dipodascomycetes</taxon>
        <taxon>Dipodascales</taxon>
        <taxon>Trichomonascaceae</taxon>
        <taxon>Sugiyamaella</taxon>
    </lineage>
</organism>
<name>A0A167DPH4_9ASCO</name>
<dbReference type="OrthoDB" id="4781at2759"/>
<dbReference type="Gene3D" id="2.60.120.200">
    <property type="match status" value="1"/>
</dbReference>
<gene>
    <name evidence="3" type="primary">CRH1</name>
    <name evidence="3" type="ORF">AWJ20_1420</name>
</gene>
<reference evidence="3 4" key="1">
    <citation type="submission" date="2016-02" db="EMBL/GenBank/DDBJ databases">
        <title>Complete genome sequence and transcriptome regulation of the pentose utilising yeast Sugiyamaella lignohabitans.</title>
        <authorList>
            <person name="Bellasio M."/>
            <person name="Peymann A."/>
            <person name="Valli M."/>
            <person name="Sipitzky M."/>
            <person name="Graf A."/>
            <person name="Sauer M."/>
            <person name="Marx H."/>
            <person name="Mattanovich D."/>
        </authorList>
    </citation>
    <scope>NUCLEOTIDE SEQUENCE [LARGE SCALE GENOMIC DNA]</scope>
    <source>
        <strain evidence="3 4">CBS 10342</strain>
    </source>
</reference>
<dbReference type="GO" id="GO:0031505">
    <property type="term" value="P:fungal-type cell wall organization"/>
    <property type="evidence" value="ECO:0007669"/>
    <property type="project" value="TreeGrafter"/>
</dbReference>
<dbReference type="AlphaFoldDB" id="A0A167DPH4"/>
<feature type="compositionally biased region" description="Basic and acidic residues" evidence="1">
    <location>
        <begin position="321"/>
        <end position="337"/>
    </location>
</feature>
<keyword evidence="4" id="KW-1185">Reference proteome</keyword>
<dbReference type="EMBL" id="CP014501">
    <property type="protein sequence ID" value="ANB13139.1"/>
    <property type="molecule type" value="Genomic_DNA"/>
</dbReference>
<dbReference type="CDD" id="cd02183">
    <property type="entry name" value="GH16_fungal_CRH1_transglycosylase"/>
    <property type="match status" value="1"/>
</dbReference>
<dbReference type="InterPro" id="IPR000757">
    <property type="entry name" value="Beta-glucanase-like"/>
</dbReference>